<feature type="domain" description="Piezo THU9 and anchor" evidence="3">
    <location>
        <begin position="152"/>
        <end position="387"/>
    </location>
</feature>
<keyword evidence="5" id="KW-1185">Reference proteome</keyword>
<keyword evidence="1" id="KW-1133">Transmembrane helix</keyword>
<name>A0AAD4R722_9BILA</name>
<feature type="transmembrane region" description="Helical" evidence="1">
    <location>
        <begin position="682"/>
        <end position="703"/>
    </location>
</feature>
<keyword evidence="1" id="KW-0812">Transmembrane</keyword>
<dbReference type="Pfam" id="PF12166">
    <property type="entry name" value="Piezo_cap"/>
    <property type="match status" value="1"/>
</dbReference>
<feature type="transmembrane region" description="Helical" evidence="1">
    <location>
        <begin position="361"/>
        <end position="380"/>
    </location>
</feature>
<dbReference type="GO" id="GO:0042391">
    <property type="term" value="P:regulation of membrane potential"/>
    <property type="evidence" value="ECO:0007669"/>
    <property type="project" value="TreeGrafter"/>
</dbReference>
<dbReference type="InterPro" id="IPR056770">
    <property type="entry name" value="Piezo_THU9_anchor"/>
</dbReference>
<feature type="transmembrane region" description="Helical" evidence="1">
    <location>
        <begin position="194"/>
        <end position="215"/>
    </location>
</feature>
<proteinExistence type="predicted"/>
<feature type="transmembrane region" description="Helical" evidence="1">
    <location>
        <begin position="154"/>
        <end position="174"/>
    </location>
</feature>
<feature type="transmembrane region" description="Helical" evidence="1">
    <location>
        <begin position="224"/>
        <end position="244"/>
    </location>
</feature>
<dbReference type="AlphaFoldDB" id="A0AAD4R722"/>
<evidence type="ECO:0000313" key="5">
    <source>
        <dbReference type="Proteomes" id="UP001201812"/>
    </source>
</evidence>
<dbReference type="GO" id="GO:0005886">
    <property type="term" value="C:plasma membrane"/>
    <property type="evidence" value="ECO:0007669"/>
    <property type="project" value="TreeGrafter"/>
</dbReference>
<dbReference type="GO" id="GO:0050982">
    <property type="term" value="P:detection of mechanical stimulus"/>
    <property type="evidence" value="ECO:0007669"/>
    <property type="project" value="TreeGrafter"/>
</dbReference>
<accession>A0AAD4R722</accession>
<evidence type="ECO:0000259" key="3">
    <source>
        <dbReference type="Pfam" id="PF24874"/>
    </source>
</evidence>
<reference evidence="4" key="1">
    <citation type="submission" date="2022-01" db="EMBL/GenBank/DDBJ databases">
        <title>Genome Sequence Resource for Two Populations of Ditylenchus destructor, the Migratory Endoparasitic Phytonematode.</title>
        <authorList>
            <person name="Zhang H."/>
            <person name="Lin R."/>
            <person name="Xie B."/>
        </authorList>
    </citation>
    <scope>NUCLEOTIDE SEQUENCE</scope>
    <source>
        <strain evidence="4">BazhouSP</strain>
    </source>
</reference>
<sequence>MSSSKYLLSAIERGEGKKLLSLESESPNKSVEITTKSIGDNRITDNKVDVTQDGSILQSPRTAFSMLERRQSKIMPIPKAYMFSNESEAITACSGSYETKTGERLDITQDGSISPATALPGGTSSQKKESGIGATLKNFIYTLFDPKFESIRDLYPVMFILDVTCIICFCFGYRSFAAGGSGAVVQDILTNRVPFSFVCILHGLALIMVIDRAIYLRKSIRCKIIFDIFIFAAVIAVLFVMPLLRGSTILPTWSLRFMCVFKFLYYIVSLYQIRKGYPTLSIEQFAKESYGLVIMTATKLNALIPFLFELRTAVDWAFTDTSLSFCDFFNVELWYNTVYYVKCKRIFEKNYPSPNGKARSIFLKIFLGIALIVFVIVIILSPLTIFSMLNLIGTNVELETVQLSVSVNEFPPLYIGRAEKDTNLLKMSQNDDEQVTIWRNRFGESCLKKFMNGGYETSVIRDKSKQAGAFLKDYQSVHQIRFHPESSMPWIVTKDKRCYLQNLLAHGEDVSINIRLHFHRLRSDEIKEPRVLSTSLDKIRLTKEMRNALHIMLGENNCHENSTKPNMKEAANKELVLHMALPMFFHVVNQGYVEHADKLLEAASTQSQNTINKTYDDLVLTISRSQDDQMYWIVQQKINDGIFDRKLFFEEQYLEYGANRSLKYLQILAFVDKEFPAYIPGYFVGGGIIVMYVAVVVTFGQLVRRIIACTPQEVMILEMANPDPLLRMFQDIYIARELRDFEKEQELQGRLVMIFRSNATLTETTAREDKVS</sequence>
<dbReference type="Proteomes" id="UP001201812">
    <property type="component" value="Unassembled WGS sequence"/>
</dbReference>
<dbReference type="InterPro" id="IPR027272">
    <property type="entry name" value="Piezo"/>
</dbReference>
<dbReference type="EMBL" id="JAKKPZ010000013">
    <property type="protein sequence ID" value="KAI1714382.1"/>
    <property type="molecule type" value="Genomic_DNA"/>
</dbReference>
<dbReference type="GO" id="GO:0005261">
    <property type="term" value="F:monoatomic cation channel activity"/>
    <property type="evidence" value="ECO:0007669"/>
    <property type="project" value="TreeGrafter"/>
</dbReference>
<dbReference type="GO" id="GO:0008381">
    <property type="term" value="F:mechanosensitive monoatomic ion channel activity"/>
    <property type="evidence" value="ECO:0007669"/>
    <property type="project" value="InterPro"/>
</dbReference>
<feature type="domain" description="Piezo non-specific cation channel cap" evidence="2">
    <location>
        <begin position="461"/>
        <end position="765"/>
    </location>
</feature>
<protein>
    <submittedName>
        <fullName evidence="4">Piezo non-specific cation channel, r-Ras-binding domain-containing protein</fullName>
    </submittedName>
</protein>
<dbReference type="PANTHER" id="PTHR13167">
    <property type="entry name" value="PIEZO-TYPE MECHANOSENSITIVE ION CHANNEL COMPONENT"/>
    <property type="match status" value="1"/>
</dbReference>
<evidence type="ECO:0000259" key="2">
    <source>
        <dbReference type="Pfam" id="PF12166"/>
    </source>
</evidence>
<comment type="caution">
    <text evidence="4">The sequence shown here is derived from an EMBL/GenBank/DDBJ whole genome shotgun (WGS) entry which is preliminary data.</text>
</comment>
<gene>
    <name evidence="4" type="ORF">DdX_08477</name>
</gene>
<feature type="transmembrane region" description="Helical" evidence="1">
    <location>
        <begin position="250"/>
        <end position="268"/>
    </location>
</feature>
<dbReference type="InterPro" id="IPR031334">
    <property type="entry name" value="Piezo_cap_dom"/>
</dbReference>
<evidence type="ECO:0000256" key="1">
    <source>
        <dbReference type="SAM" id="Phobius"/>
    </source>
</evidence>
<dbReference type="Pfam" id="PF24874">
    <property type="entry name" value="Piezo_THU9_anchor"/>
    <property type="match status" value="1"/>
</dbReference>
<keyword evidence="1" id="KW-0472">Membrane</keyword>
<organism evidence="4 5">
    <name type="scientific">Ditylenchus destructor</name>
    <dbReference type="NCBI Taxonomy" id="166010"/>
    <lineage>
        <taxon>Eukaryota</taxon>
        <taxon>Metazoa</taxon>
        <taxon>Ecdysozoa</taxon>
        <taxon>Nematoda</taxon>
        <taxon>Chromadorea</taxon>
        <taxon>Rhabditida</taxon>
        <taxon>Tylenchina</taxon>
        <taxon>Tylenchomorpha</taxon>
        <taxon>Sphaerularioidea</taxon>
        <taxon>Anguinidae</taxon>
        <taxon>Anguininae</taxon>
        <taxon>Ditylenchus</taxon>
    </lineage>
</organism>
<dbReference type="GO" id="GO:0071260">
    <property type="term" value="P:cellular response to mechanical stimulus"/>
    <property type="evidence" value="ECO:0007669"/>
    <property type="project" value="TreeGrafter"/>
</dbReference>
<evidence type="ECO:0000313" key="4">
    <source>
        <dbReference type="EMBL" id="KAI1714382.1"/>
    </source>
</evidence>
<dbReference type="PANTHER" id="PTHR13167:SF25">
    <property type="entry name" value="PIEZO-TYPE MECHANOSENSITIVE ION CHANNEL COMPONENT"/>
    <property type="match status" value="1"/>
</dbReference>